<evidence type="ECO:0000256" key="1">
    <source>
        <dbReference type="ARBA" id="ARBA00022475"/>
    </source>
</evidence>
<dbReference type="OrthoDB" id="9802481at2"/>
<dbReference type="GO" id="GO:0046872">
    <property type="term" value="F:metal ion binding"/>
    <property type="evidence" value="ECO:0007669"/>
    <property type="project" value="UniProtKB-KW"/>
</dbReference>
<dbReference type="KEGG" id="ise:JBKA6_1408"/>
<evidence type="ECO:0000313" key="8">
    <source>
        <dbReference type="EMBL" id="BAV95421.1"/>
    </source>
</evidence>
<sequence length="259" mass="30770">MCLSVEKINLLCNNKVYFASDQHFGIPNRKESLKREKIFVGWLDSIKKDAQVLFLLGDMFDFWFEYKHVIPKGFTRVLGKLAELSDSGIRIYFFAGNHDFWMCSFFEKELNISIFNSEKEIHINNNSFFIAHGDGLGTKSKKYKIIRKLLHSRICQSLFYLIHPDLSFRIANYFSNRNKNKYCKSENVFTGEDREELILFSREKLKEKHFDYFVFGHRHMALEFKLSEKSTYFNTGDWVKDYTYLVFDGKEVVLKKIEV</sequence>
<name>A0A1J1E368_9FLAO</name>
<proteinExistence type="predicted"/>
<keyword evidence="2" id="KW-0997">Cell inner membrane</keyword>
<feature type="domain" description="Calcineurin-like phosphoesterase" evidence="7">
    <location>
        <begin position="16"/>
        <end position="219"/>
    </location>
</feature>
<gene>
    <name evidence="8" type="ORF">JBKA6_1408</name>
</gene>
<dbReference type="GO" id="GO:0008758">
    <property type="term" value="F:UDP-2,3-diacylglucosamine hydrolase activity"/>
    <property type="evidence" value="ECO:0007669"/>
    <property type="project" value="TreeGrafter"/>
</dbReference>
<evidence type="ECO:0000256" key="6">
    <source>
        <dbReference type="ARBA" id="ARBA00023211"/>
    </source>
</evidence>
<dbReference type="PANTHER" id="PTHR34990:SF1">
    <property type="entry name" value="UDP-2,3-DIACYLGLUCOSAMINE HYDROLASE"/>
    <property type="match status" value="1"/>
</dbReference>
<evidence type="ECO:0000313" key="9">
    <source>
        <dbReference type="Proteomes" id="UP000243197"/>
    </source>
</evidence>
<dbReference type="Gene3D" id="3.60.21.10">
    <property type="match status" value="1"/>
</dbReference>
<dbReference type="PANTHER" id="PTHR34990">
    <property type="entry name" value="UDP-2,3-DIACYLGLUCOSAMINE HYDROLASE-RELATED"/>
    <property type="match status" value="1"/>
</dbReference>
<keyword evidence="5" id="KW-0472">Membrane</keyword>
<keyword evidence="6" id="KW-0464">Manganese</keyword>
<dbReference type="EMBL" id="AP014564">
    <property type="protein sequence ID" value="BAV95421.1"/>
    <property type="molecule type" value="Genomic_DNA"/>
</dbReference>
<dbReference type="AlphaFoldDB" id="A0A1J1E368"/>
<accession>A0A1J1E368</accession>
<evidence type="ECO:0000256" key="3">
    <source>
        <dbReference type="ARBA" id="ARBA00022723"/>
    </source>
</evidence>
<evidence type="ECO:0000256" key="2">
    <source>
        <dbReference type="ARBA" id="ARBA00022519"/>
    </source>
</evidence>
<dbReference type="InterPro" id="IPR004843">
    <property type="entry name" value="Calcineurin-like_PHP"/>
</dbReference>
<protein>
    <submittedName>
        <fullName evidence="8">UDP-2,3-diacylglucosamine hydrolase</fullName>
    </submittedName>
</protein>
<evidence type="ECO:0000256" key="5">
    <source>
        <dbReference type="ARBA" id="ARBA00023136"/>
    </source>
</evidence>
<dbReference type="Proteomes" id="UP000243197">
    <property type="component" value="Chromosome"/>
</dbReference>
<dbReference type="SUPFAM" id="SSF56300">
    <property type="entry name" value="Metallo-dependent phosphatases"/>
    <property type="match status" value="1"/>
</dbReference>
<dbReference type="GO" id="GO:0016020">
    <property type="term" value="C:membrane"/>
    <property type="evidence" value="ECO:0007669"/>
    <property type="project" value="GOC"/>
</dbReference>
<keyword evidence="9" id="KW-1185">Reference proteome</keyword>
<keyword evidence="1" id="KW-1003">Cell membrane</keyword>
<evidence type="ECO:0000256" key="4">
    <source>
        <dbReference type="ARBA" id="ARBA00022801"/>
    </source>
</evidence>
<reference evidence="8 9" key="1">
    <citation type="submission" date="2014-03" db="EMBL/GenBank/DDBJ databases">
        <title>complete genome sequence of Flavobacteriaceae bacterium JBKA-6.</title>
        <authorList>
            <person name="Takano T."/>
            <person name="Nakamura Y."/>
            <person name="Takuma S."/>
            <person name="Yasuike M."/>
            <person name="Matsuyama T."/>
            <person name="Sakai T."/>
            <person name="Fujiwara A."/>
            <person name="Kimoto K."/>
            <person name="Fukuda Y."/>
            <person name="Kondo H."/>
            <person name="Hirono I."/>
            <person name="Nakayasu C."/>
        </authorList>
    </citation>
    <scope>NUCLEOTIDE SEQUENCE [LARGE SCALE GENOMIC DNA]</scope>
    <source>
        <strain evidence="8 9">JBKA-6</strain>
    </source>
</reference>
<keyword evidence="3" id="KW-0479">Metal-binding</keyword>
<keyword evidence="4 8" id="KW-0378">Hydrolase</keyword>
<dbReference type="InterPro" id="IPR029052">
    <property type="entry name" value="Metallo-depent_PP-like"/>
</dbReference>
<dbReference type="InterPro" id="IPR043461">
    <property type="entry name" value="LpxH-like"/>
</dbReference>
<organism evidence="8 9">
    <name type="scientific">Ichthyobacterium seriolicida</name>
    <dbReference type="NCBI Taxonomy" id="242600"/>
    <lineage>
        <taxon>Bacteria</taxon>
        <taxon>Pseudomonadati</taxon>
        <taxon>Bacteroidota</taxon>
        <taxon>Flavobacteriia</taxon>
        <taxon>Flavobacteriales</taxon>
        <taxon>Ichthyobacteriaceae</taxon>
        <taxon>Ichthyobacterium</taxon>
    </lineage>
</organism>
<dbReference type="CDD" id="cd07398">
    <property type="entry name" value="MPP_YbbF-LpxH"/>
    <property type="match status" value="1"/>
</dbReference>
<dbReference type="GO" id="GO:0009245">
    <property type="term" value="P:lipid A biosynthetic process"/>
    <property type="evidence" value="ECO:0007669"/>
    <property type="project" value="TreeGrafter"/>
</dbReference>
<dbReference type="Pfam" id="PF00149">
    <property type="entry name" value="Metallophos"/>
    <property type="match status" value="1"/>
</dbReference>
<evidence type="ECO:0000259" key="7">
    <source>
        <dbReference type="Pfam" id="PF00149"/>
    </source>
</evidence>